<keyword evidence="2" id="KW-1185">Reference proteome</keyword>
<name>A0ABR2VHP3_9PEZI</name>
<comment type="caution">
    <text evidence="1">The sequence shown here is derived from an EMBL/GenBank/DDBJ whole genome shotgun (WGS) entry which is preliminary data.</text>
</comment>
<sequence>MSEFEVVLGRITLVTGGLEQYKDGVQSIRVWRKYTREFSRTLLEDLGLGSNIDAMLQEPFGPVWNEQEKRDELKRRLHRDYDVFHDTVNEMAEAIQEFNKRLDLEPYGKVKWIEAGMWKRHVKRTSFTLSRVEYQNLLKVLKDGNECL</sequence>
<evidence type="ECO:0000313" key="2">
    <source>
        <dbReference type="Proteomes" id="UP001408356"/>
    </source>
</evidence>
<organism evidence="1 2">
    <name type="scientific">Seiridium unicorne</name>
    <dbReference type="NCBI Taxonomy" id="138068"/>
    <lineage>
        <taxon>Eukaryota</taxon>
        <taxon>Fungi</taxon>
        <taxon>Dikarya</taxon>
        <taxon>Ascomycota</taxon>
        <taxon>Pezizomycotina</taxon>
        <taxon>Sordariomycetes</taxon>
        <taxon>Xylariomycetidae</taxon>
        <taxon>Amphisphaeriales</taxon>
        <taxon>Sporocadaceae</taxon>
        <taxon>Seiridium</taxon>
    </lineage>
</organism>
<protein>
    <submittedName>
        <fullName evidence="1">Uncharacterized protein</fullName>
    </submittedName>
</protein>
<proteinExistence type="predicted"/>
<dbReference type="EMBL" id="JARVKF010000002">
    <property type="protein sequence ID" value="KAK9426369.1"/>
    <property type="molecule type" value="Genomic_DNA"/>
</dbReference>
<dbReference type="PANTHER" id="PTHR35186:SF4">
    <property type="entry name" value="PRION-INHIBITION AND PROPAGATION HELO DOMAIN-CONTAINING PROTEIN"/>
    <property type="match status" value="1"/>
</dbReference>
<evidence type="ECO:0000313" key="1">
    <source>
        <dbReference type="EMBL" id="KAK9426369.1"/>
    </source>
</evidence>
<dbReference type="Proteomes" id="UP001408356">
    <property type="component" value="Unassembled WGS sequence"/>
</dbReference>
<gene>
    <name evidence="1" type="ORF">SUNI508_02810</name>
</gene>
<reference evidence="1 2" key="1">
    <citation type="journal article" date="2024" name="J. Plant Pathol.">
        <title>Sequence and assembly of the genome of Seiridium unicorne, isolate CBS 538.82, causal agent of cypress canker disease.</title>
        <authorList>
            <person name="Scali E."/>
            <person name="Rocca G.D."/>
            <person name="Danti R."/>
            <person name="Garbelotto M."/>
            <person name="Barberini S."/>
            <person name="Baroncelli R."/>
            <person name="Emiliani G."/>
        </authorList>
    </citation>
    <scope>NUCLEOTIDE SEQUENCE [LARGE SCALE GENOMIC DNA]</scope>
    <source>
        <strain evidence="1 2">BM-138-508</strain>
    </source>
</reference>
<accession>A0ABR2VHP3</accession>
<dbReference type="PANTHER" id="PTHR35186">
    <property type="entry name" value="ANK_REP_REGION DOMAIN-CONTAINING PROTEIN"/>
    <property type="match status" value="1"/>
</dbReference>